<dbReference type="InterPro" id="IPR037185">
    <property type="entry name" value="EmrE-like"/>
</dbReference>
<sequence length="310" mass="32629">MKRALLVTLLLEAALVIAWSSGFIGGKLSADTPGVFLVLFWRFLIASLLLIPFLFQALRRGLSAAQFRRQAIIGFFGMTVYLAAGLKGIELGVPAGLAALIGALQPMATAVLAGPLLGEKVGRRQWFGLLLGFAGVTLAVGGNSGDAPVWAYGLCLLGMASLVGATLYAKARGDTTAMLPTLAIHCIVATPVFLVLTLLEGNLVPPLESDFVFAVGWFIVFSTLGGYGLYWVCLKRTTATRVSSLIYLTPPVTMIWAWAMFGEALSAAGWAGFALCLLGVALANRRRHQGDSLDGAVGIAPASDRSARSP</sequence>
<name>A0A967EYP0_9PROT</name>
<evidence type="ECO:0000256" key="5">
    <source>
        <dbReference type="ARBA" id="ARBA00023136"/>
    </source>
</evidence>
<comment type="caution">
    <text evidence="8">The sequence shown here is derived from an EMBL/GenBank/DDBJ whole genome shotgun (WGS) entry which is preliminary data.</text>
</comment>
<proteinExistence type="inferred from homology"/>
<dbReference type="GO" id="GO:0016020">
    <property type="term" value="C:membrane"/>
    <property type="evidence" value="ECO:0007669"/>
    <property type="project" value="UniProtKB-SubCell"/>
</dbReference>
<dbReference type="PANTHER" id="PTHR32322">
    <property type="entry name" value="INNER MEMBRANE TRANSPORTER"/>
    <property type="match status" value="1"/>
</dbReference>
<evidence type="ECO:0000313" key="9">
    <source>
        <dbReference type="Proteomes" id="UP000761264"/>
    </source>
</evidence>
<evidence type="ECO:0000259" key="7">
    <source>
        <dbReference type="Pfam" id="PF00892"/>
    </source>
</evidence>
<feature type="transmembrane region" description="Helical" evidence="6">
    <location>
        <begin position="244"/>
        <end position="261"/>
    </location>
</feature>
<evidence type="ECO:0000256" key="4">
    <source>
        <dbReference type="ARBA" id="ARBA00022989"/>
    </source>
</evidence>
<keyword evidence="5 6" id="KW-0472">Membrane</keyword>
<feature type="domain" description="EamA" evidence="7">
    <location>
        <begin position="11"/>
        <end position="140"/>
    </location>
</feature>
<feature type="transmembrane region" description="Helical" evidence="6">
    <location>
        <begin position="181"/>
        <end position="199"/>
    </location>
</feature>
<evidence type="ECO:0000256" key="2">
    <source>
        <dbReference type="ARBA" id="ARBA00007362"/>
    </source>
</evidence>
<organism evidence="8 9">
    <name type="scientific">Pelagibius litoralis</name>
    <dbReference type="NCBI Taxonomy" id="374515"/>
    <lineage>
        <taxon>Bacteria</taxon>
        <taxon>Pseudomonadati</taxon>
        <taxon>Pseudomonadota</taxon>
        <taxon>Alphaproteobacteria</taxon>
        <taxon>Rhodospirillales</taxon>
        <taxon>Rhodovibrionaceae</taxon>
        <taxon>Pelagibius</taxon>
    </lineage>
</organism>
<gene>
    <name evidence="8" type="ORF">HBA54_14770</name>
</gene>
<keyword evidence="4 6" id="KW-1133">Transmembrane helix</keyword>
<keyword evidence="9" id="KW-1185">Reference proteome</keyword>
<feature type="transmembrane region" description="Helical" evidence="6">
    <location>
        <begin position="267"/>
        <end position="283"/>
    </location>
</feature>
<evidence type="ECO:0000256" key="1">
    <source>
        <dbReference type="ARBA" id="ARBA00004141"/>
    </source>
</evidence>
<comment type="similarity">
    <text evidence="2">Belongs to the EamA transporter family.</text>
</comment>
<feature type="transmembrane region" description="Helical" evidence="6">
    <location>
        <begin position="95"/>
        <end position="114"/>
    </location>
</feature>
<comment type="subcellular location">
    <subcellularLocation>
        <location evidence="1">Membrane</location>
        <topology evidence="1">Multi-pass membrane protein</topology>
    </subcellularLocation>
</comment>
<feature type="transmembrane region" description="Helical" evidence="6">
    <location>
        <begin position="34"/>
        <end position="58"/>
    </location>
</feature>
<evidence type="ECO:0000256" key="3">
    <source>
        <dbReference type="ARBA" id="ARBA00022692"/>
    </source>
</evidence>
<dbReference type="InterPro" id="IPR050638">
    <property type="entry name" value="AA-Vitamin_Transporters"/>
</dbReference>
<dbReference type="SUPFAM" id="SSF103481">
    <property type="entry name" value="Multidrug resistance efflux transporter EmrE"/>
    <property type="match status" value="2"/>
</dbReference>
<evidence type="ECO:0000256" key="6">
    <source>
        <dbReference type="SAM" id="Phobius"/>
    </source>
</evidence>
<dbReference type="Pfam" id="PF00892">
    <property type="entry name" value="EamA"/>
    <property type="match status" value="2"/>
</dbReference>
<feature type="transmembrane region" description="Helical" evidence="6">
    <location>
        <begin position="70"/>
        <end position="89"/>
    </location>
</feature>
<dbReference type="AlphaFoldDB" id="A0A967EYP0"/>
<accession>A0A967EYP0</accession>
<dbReference type="InterPro" id="IPR000620">
    <property type="entry name" value="EamA_dom"/>
</dbReference>
<feature type="transmembrane region" description="Helical" evidence="6">
    <location>
        <begin position="126"/>
        <end position="143"/>
    </location>
</feature>
<dbReference type="PANTHER" id="PTHR32322:SF2">
    <property type="entry name" value="EAMA DOMAIN-CONTAINING PROTEIN"/>
    <property type="match status" value="1"/>
</dbReference>
<dbReference type="EMBL" id="JAAQPH010000010">
    <property type="protein sequence ID" value="NIA69865.1"/>
    <property type="molecule type" value="Genomic_DNA"/>
</dbReference>
<keyword evidence="3 6" id="KW-0812">Transmembrane</keyword>
<feature type="transmembrane region" description="Helical" evidence="6">
    <location>
        <begin position="211"/>
        <end position="232"/>
    </location>
</feature>
<dbReference type="Proteomes" id="UP000761264">
    <property type="component" value="Unassembled WGS sequence"/>
</dbReference>
<evidence type="ECO:0000313" key="8">
    <source>
        <dbReference type="EMBL" id="NIA69865.1"/>
    </source>
</evidence>
<feature type="transmembrane region" description="Helical" evidence="6">
    <location>
        <begin position="149"/>
        <end position="169"/>
    </location>
</feature>
<feature type="domain" description="EamA" evidence="7">
    <location>
        <begin position="150"/>
        <end position="284"/>
    </location>
</feature>
<dbReference type="RefSeq" id="WP_167225889.1">
    <property type="nucleotide sequence ID" value="NZ_JAAQPH010000010.1"/>
</dbReference>
<protein>
    <submittedName>
        <fullName evidence="8">DMT family transporter</fullName>
    </submittedName>
</protein>
<reference evidence="8" key="1">
    <citation type="submission" date="2020-03" db="EMBL/GenBank/DDBJ databases">
        <title>Genome of Pelagibius litoralis DSM 21314T.</title>
        <authorList>
            <person name="Wang G."/>
        </authorList>
    </citation>
    <scope>NUCLEOTIDE SEQUENCE</scope>
    <source>
        <strain evidence="8">DSM 21314</strain>
    </source>
</reference>